<dbReference type="InterPro" id="IPR052837">
    <property type="entry name" value="Mitoribosomal_bS21"/>
</dbReference>
<dbReference type="PANTHER" id="PTHR41237">
    <property type="entry name" value="37S RIBOSOMAL PROTEIN MRP21, MITOCHONDRIAL"/>
    <property type="match status" value="1"/>
</dbReference>
<dbReference type="STRING" id="2004952.A0A2C5Z5J6"/>
<dbReference type="EMBL" id="NJES01000234">
    <property type="protein sequence ID" value="PHH75123.1"/>
    <property type="molecule type" value="Genomic_DNA"/>
</dbReference>
<organism evidence="2 3">
    <name type="scientific">Ophiocordyceps camponoti-rufipedis</name>
    <dbReference type="NCBI Taxonomy" id="2004952"/>
    <lineage>
        <taxon>Eukaryota</taxon>
        <taxon>Fungi</taxon>
        <taxon>Dikarya</taxon>
        <taxon>Ascomycota</taxon>
        <taxon>Pezizomycotina</taxon>
        <taxon>Sordariomycetes</taxon>
        <taxon>Hypocreomycetidae</taxon>
        <taxon>Hypocreales</taxon>
        <taxon>Ophiocordycipitaceae</taxon>
        <taxon>Ophiocordyceps</taxon>
    </lineage>
</organism>
<comment type="caution">
    <text evidence="2">The sequence shown here is derived from an EMBL/GenBank/DDBJ whole genome shotgun (WGS) entry which is preliminary data.</text>
</comment>
<dbReference type="Proteomes" id="UP000226431">
    <property type="component" value="Unassembled WGS sequence"/>
</dbReference>
<evidence type="ECO:0000313" key="3">
    <source>
        <dbReference type="Proteomes" id="UP000226431"/>
    </source>
</evidence>
<feature type="compositionally biased region" description="Pro residues" evidence="1">
    <location>
        <begin position="118"/>
        <end position="127"/>
    </location>
</feature>
<evidence type="ECO:0000256" key="1">
    <source>
        <dbReference type="SAM" id="MobiDB-lite"/>
    </source>
</evidence>
<sequence length="270" mass="29818">MLCKAPASLLRPPTARALSSSLPRQRRTPSAQRPPTGPQRPAVENRVNPLVGGQLIVPEPREAPGIRQAKASKPAPVPYHPTQEWWNMPSDDKQPSAGTVSGKPVSVKDQIPLFPSSPDLPPGPPPASLSADKTQDPTPSSTPEHTYDANLKDPAQIAAFCEQEYKLSSPQSLDPRQYPRVHTRPVTGRTVFVLPGRIGPNTALNVPSAFRVLAKLVRDIGLKFKSKEQKKHLRPGLKKKMLRSRRFRERFRLGFKAATSRALELKKQGW</sequence>
<dbReference type="GO" id="GO:0070124">
    <property type="term" value="P:mitochondrial translational initiation"/>
    <property type="evidence" value="ECO:0007669"/>
    <property type="project" value="TreeGrafter"/>
</dbReference>
<keyword evidence="3" id="KW-1185">Reference proteome</keyword>
<dbReference type="AlphaFoldDB" id="A0A2C5Z5J6"/>
<name>A0A2C5Z5J6_9HYPO</name>
<feature type="region of interest" description="Disordered" evidence="1">
    <location>
        <begin position="1"/>
        <end position="148"/>
    </location>
</feature>
<feature type="compositionally biased region" description="Polar residues" evidence="1">
    <location>
        <begin position="17"/>
        <end position="33"/>
    </location>
</feature>
<dbReference type="GO" id="GO:0005763">
    <property type="term" value="C:mitochondrial small ribosomal subunit"/>
    <property type="evidence" value="ECO:0007669"/>
    <property type="project" value="TreeGrafter"/>
</dbReference>
<gene>
    <name evidence="2" type="ORF">CDD80_2613</name>
</gene>
<proteinExistence type="predicted"/>
<accession>A0A2C5Z5J6</accession>
<dbReference type="GO" id="GO:0003735">
    <property type="term" value="F:structural constituent of ribosome"/>
    <property type="evidence" value="ECO:0007669"/>
    <property type="project" value="TreeGrafter"/>
</dbReference>
<dbReference type="OrthoDB" id="2501249at2759"/>
<dbReference type="PANTHER" id="PTHR41237:SF1">
    <property type="entry name" value="SMALL RIBOSOMAL SUBUNIT PROTEIN BS21M"/>
    <property type="match status" value="1"/>
</dbReference>
<reference evidence="2 3" key="1">
    <citation type="submission" date="2017-06" db="EMBL/GenBank/DDBJ databases">
        <title>Ant-infecting Ophiocordyceps genomes reveal a high diversity of potential behavioral manipulation genes and a possible major role for enterotoxins.</title>
        <authorList>
            <person name="De Bekker C."/>
            <person name="Evans H.C."/>
            <person name="Brachmann A."/>
            <person name="Hughes D.P."/>
        </authorList>
    </citation>
    <scope>NUCLEOTIDE SEQUENCE [LARGE SCALE GENOMIC DNA]</scope>
    <source>
        <strain evidence="2 3">Map16</strain>
    </source>
</reference>
<protein>
    <recommendedName>
        <fullName evidence="4">Ribosomal protein S21</fullName>
    </recommendedName>
</protein>
<evidence type="ECO:0008006" key="4">
    <source>
        <dbReference type="Google" id="ProtNLM"/>
    </source>
</evidence>
<evidence type="ECO:0000313" key="2">
    <source>
        <dbReference type="EMBL" id="PHH75123.1"/>
    </source>
</evidence>